<dbReference type="InterPro" id="IPR031303">
    <property type="entry name" value="C5_meth_CS"/>
</dbReference>
<keyword evidence="4" id="KW-0680">Restriction system</keyword>
<dbReference type="PROSITE" id="PS00095">
    <property type="entry name" value="C5_MTASE_2"/>
    <property type="match status" value="1"/>
</dbReference>
<keyword evidence="1 5" id="KW-0489">Methyltransferase</keyword>
<feature type="active site" evidence="5">
    <location>
        <position position="87"/>
    </location>
</feature>
<sequence>MSGARNRPASLAPVLTMIDLFAGCGGMTSGFTAAGGYRPVMAVEWDLHAAATYAANFGEDHMTWSDIAAIPNRAIPRVDVIVGGPPCQGFSNLGSRDVNDPRNSLWREYLRFVRKAKPKVFVIENVDRFLTSTEFALLQAETRGYELSAGLLLAADFGVPQRRRRAIVIGSRVGRIPLPTPTHPKTRWHTVRDVLTGLPDRPRTTALPGSRVEFFGVELPGRHKSPDLHIGRNPTPLSVERYRNIPPGGGRFDLPDHLLPRCWREKKTGTTDVMGRMRWDEPSLTIRTEFYKPEKGRYLHPEHDRPITHLEAARLQSFPDDFEWCGTKIEVARQIGNAVPPTLARAIANHLKTHLTSDYTPTSNCPLC</sequence>
<dbReference type="PRINTS" id="PR00105">
    <property type="entry name" value="C5METTRFRASE"/>
</dbReference>
<dbReference type="NCBIfam" id="TIGR00675">
    <property type="entry name" value="dcm"/>
    <property type="match status" value="1"/>
</dbReference>
<evidence type="ECO:0000256" key="7">
    <source>
        <dbReference type="RuleBase" id="RU000417"/>
    </source>
</evidence>
<comment type="similarity">
    <text evidence="5 6">Belongs to the class I-like SAM-binding methyltransferase superfamily. C5-methyltransferase family.</text>
</comment>
<evidence type="ECO:0000256" key="4">
    <source>
        <dbReference type="ARBA" id="ARBA00022747"/>
    </source>
</evidence>
<dbReference type="Proteomes" id="UP001500416">
    <property type="component" value="Unassembled WGS sequence"/>
</dbReference>
<dbReference type="InterPro" id="IPR029063">
    <property type="entry name" value="SAM-dependent_MTases_sf"/>
</dbReference>
<dbReference type="GO" id="GO:0008168">
    <property type="term" value="F:methyltransferase activity"/>
    <property type="evidence" value="ECO:0007669"/>
    <property type="project" value="UniProtKB-KW"/>
</dbReference>
<proteinExistence type="inferred from homology"/>
<comment type="caution">
    <text evidence="8">The sequence shown here is derived from an EMBL/GenBank/DDBJ whole genome shotgun (WGS) entry which is preliminary data.</text>
</comment>
<evidence type="ECO:0000256" key="6">
    <source>
        <dbReference type="RuleBase" id="RU000416"/>
    </source>
</evidence>
<dbReference type="PANTHER" id="PTHR10629:SF52">
    <property type="entry name" value="DNA (CYTOSINE-5)-METHYLTRANSFERASE 1"/>
    <property type="match status" value="1"/>
</dbReference>
<dbReference type="GO" id="GO:0032259">
    <property type="term" value="P:methylation"/>
    <property type="evidence" value="ECO:0007669"/>
    <property type="project" value="UniProtKB-KW"/>
</dbReference>
<reference evidence="9" key="1">
    <citation type="journal article" date="2019" name="Int. J. Syst. Evol. Microbiol.">
        <title>The Global Catalogue of Microorganisms (GCM) 10K type strain sequencing project: providing services to taxonomists for standard genome sequencing and annotation.</title>
        <authorList>
            <consortium name="The Broad Institute Genomics Platform"/>
            <consortium name="The Broad Institute Genome Sequencing Center for Infectious Disease"/>
            <person name="Wu L."/>
            <person name="Ma J."/>
        </authorList>
    </citation>
    <scope>NUCLEOTIDE SEQUENCE [LARGE SCALE GENOMIC DNA]</scope>
    <source>
        <strain evidence="9">JCM 3380</strain>
    </source>
</reference>
<evidence type="ECO:0000256" key="1">
    <source>
        <dbReference type="ARBA" id="ARBA00022603"/>
    </source>
</evidence>
<dbReference type="PANTHER" id="PTHR10629">
    <property type="entry name" value="CYTOSINE-SPECIFIC METHYLTRANSFERASE"/>
    <property type="match status" value="1"/>
</dbReference>
<accession>A0ABP3E6Y8</accession>
<name>A0ABP3E6Y8_9PSEU</name>
<comment type="catalytic activity">
    <reaction evidence="7">
        <text>a 2'-deoxycytidine in DNA + S-adenosyl-L-methionine = a 5-methyl-2'-deoxycytidine in DNA + S-adenosyl-L-homocysteine + H(+)</text>
        <dbReference type="Rhea" id="RHEA:13681"/>
        <dbReference type="Rhea" id="RHEA-COMP:11369"/>
        <dbReference type="Rhea" id="RHEA-COMP:11370"/>
        <dbReference type="ChEBI" id="CHEBI:15378"/>
        <dbReference type="ChEBI" id="CHEBI:57856"/>
        <dbReference type="ChEBI" id="CHEBI:59789"/>
        <dbReference type="ChEBI" id="CHEBI:85452"/>
        <dbReference type="ChEBI" id="CHEBI:85454"/>
        <dbReference type="EC" id="2.1.1.37"/>
    </reaction>
</comment>
<dbReference type="InterPro" id="IPR001525">
    <property type="entry name" value="C5_MeTfrase"/>
</dbReference>
<organism evidence="8 9">
    <name type="scientific">Saccharothrix mutabilis subsp. mutabilis</name>
    <dbReference type="NCBI Taxonomy" id="66855"/>
    <lineage>
        <taxon>Bacteria</taxon>
        <taxon>Bacillati</taxon>
        <taxon>Actinomycetota</taxon>
        <taxon>Actinomycetes</taxon>
        <taxon>Pseudonocardiales</taxon>
        <taxon>Pseudonocardiaceae</taxon>
        <taxon>Saccharothrix</taxon>
    </lineage>
</organism>
<keyword evidence="9" id="KW-1185">Reference proteome</keyword>
<protein>
    <recommendedName>
        <fullName evidence="7">Cytosine-specific methyltransferase</fullName>
        <ecNumber evidence="7">2.1.1.37</ecNumber>
    </recommendedName>
</protein>
<evidence type="ECO:0000256" key="3">
    <source>
        <dbReference type="ARBA" id="ARBA00022691"/>
    </source>
</evidence>
<evidence type="ECO:0000256" key="2">
    <source>
        <dbReference type="ARBA" id="ARBA00022679"/>
    </source>
</evidence>
<dbReference type="Pfam" id="PF00145">
    <property type="entry name" value="DNA_methylase"/>
    <property type="match status" value="1"/>
</dbReference>
<evidence type="ECO:0000256" key="5">
    <source>
        <dbReference type="PROSITE-ProRule" id="PRU01016"/>
    </source>
</evidence>
<dbReference type="PROSITE" id="PS51679">
    <property type="entry name" value="SAM_MT_C5"/>
    <property type="match status" value="1"/>
</dbReference>
<dbReference type="EMBL" id="BAAABU010000021">
    <property type="protein sequence ID" value="GAA0253469.1"/>
    <property type="molecule type" value="Genomic_DNA"/>
</dbReference>
<dbReference type="Gene3D" id="3.90.120.10">
    <property type="entry name" value="DNA Methylase, subunit A, domain 2"/>
    <property type="match status" value="1"/>
</dbReference>
<dbReference type="InterPro" id="IPR050390">
    <property type="entry name" value="C5-Methyltransferase"/>
</dbReference>
<evidence type="ECO:0000313" key="8">
    <source>
        <dbReference type="EMBL" id="GAA0253469.1"/>
    </source>
</evidence>
<dbReference type="EC" id="2.1.1.37" evidence="7"/>
<evidence type="ECO:0000313" key="9">
    <source>
        <dbReference type="Proteomes" id="UP001500416"/>
    </source>
</evidence>
<dbReference type="Gene3D" id="3.40.50.150">
    <property type="entry name" value="Vaccinia Virus protein VP39"/>
    <property type="match status" value="1"/>
</dbReference>
<dbReference type="InterPro" id="IPR018117">
    <property type="entry name" value="C5_DNA_meth_AS"/>
</dbReference>
<keyword evidence="2 5" id="KW-0808">Transferase</keyword>
<dbReference type="PROSITE" id="PS00094">
    <property type="entry name" value="C5_MTASE_1"/>
    <property type="match status" value="1"/>
</dbReference>
<dbReference type="SUPFAM" id="SSF53335">
    <property type="entry name" value="S-adenosyl-L-methionine-dependent methyltransferases"/>
    <property type="match status" value="1"/>
</dbReference>
<gene>
    <name evidence="8" type="ORF">GCM10010492_62660</name>
</gene>
<keyword evidence="3 5" id="KW-0949">S-adenosyl-L-methionine</keyword>